<name>A0A0G4PX67_PENC3</name>
<accession>A0A0G4PX67</accession>
<dbReference type="EMBL" id="HG793193">
    <property type="protein sequence ID" value="CRL30796.1"/>
    <property type="molecule type" value="Genomic_DNA"/>
</dbReference>
<dbReference type="Proteomes" id="UP000053732">
    <property type="component" value="Unassembled WGS sequence"/>
</dbReference>
<evidence type="ECO:0000313" key="1">
    <source>
        <dbReference type="EMBL" id="CRL30796.1"/>
    </source>
</evidence>
<gene>
    <name evidence="1" type="ORF">PCAMFM013_S060g000006</name>
</gene>
<evidence type="ECO:0000313" key="2">
    <source>
        <dbReference type="Proteomes" id="UP000053732"/>
    </source>
</evidence>
<dbReference type="AlphaFoldDB" id="A0A0G4PX67"/>
<sequence length="38" mass="4416">MLAIEQDLARCTDHALCESYKGTRRARTFQPEVAKSYR</sequence>
<reference evidence="1 2" key="1">
    <citation type="journal article" date="2014" name="Nat. Commun.">
        <title>Multiple recent horizontal transfers of a large genomic region in cheese making fungi.</title>
        <authorList>
            <person name="Cheeseman K."/>
            <person name="Ropars J."/>
            <person name="Renault P."/>
            <person name="Dupont J."/>
            <person name="Gouzy J."/>
            <person name="Branca A."/>
            <person name="Abraham A.L."/>
            <person name="Ceppi M."/>
            <person name="Conseiller E."/>
            <person name="Debuchy R."/>
            <person name="Malagnac F."/>
            <person name="Goarin A."/>
            <person name="Silar P."/>
            <person name="Lacoste S."/>
            <person name="Sallet E."/>
            <person name="Bensimon A."/>
            <person name="Giraud T."/>
            <person name="Brygoo Y."/>
        </authorList>
    </citation>
    <scope>NUCLEOTIDE SEQUENCE [LARGE SCALE GENOMIC DNA]</scope>
    <source>
        <strain evidence="2">FM 013</strain>
    </source>
</reference>
<organism evidence="1 2">
    <name type="scientific">Penicillium camemberti (strain FM 013)</name>
    <dbReference type="NCBI Taxonomy" id="1429867"/>
    <lineage>
        <taxon>Eukaryota</taxon>
        <taxon>Fungi</taxon>
        <taxon>Dikarya</taxon>
        <taxon>Ascomycota</taxon>
        <taxon>Pezizomycotina</taxon>
        <taxon>Eurotiomycetes</taxon>
        <taxon>Eurotiomycetidae</taxon>
        <taxon>Eurotiales</taxon>
        <taxon>Aspergillaceae</taxon>
        <taxon>Penicillium</taxon>
    </lineage>
</organism>
<proteinExistence type="predicted"/>
<keyword evidence="2" id="KW-1185">Reference proteome</keyword>
<protein>
    <submittedName>
        <fullName evidence="1">Str. FM013</fullName>
    </submittedName>
</protein>